<dbReference type="EMBL" id="CAACYJ010000040">
    <property type="protein sequence ID" value="VFB21945.1"/>
    <property type="molecule type" value="Genomic_DNA"/>
</dbReference>
<feature type="domain" description="Bacterial toxin 44" evidence="2">
    <location>
        <begin position="224"/>
        <end position="327"/>
    </location>
</feature>
<proteinExistence type="predicted"/>
<accession>A0A449IRF1</accession>
<dbReference type="RefSeq" id="WP_345789302.1">
    <property type="nucleotide sequence ID" value="NZ_CAACYJ010000040.1"/>
</dbReference>
<protein>
    <recommendedName>
        <fullName evidence="2">Bacterial toxin 44 domain-containing protein</fullName>
    </recommendedName>
</protein>
<name>A0A449IRF1_PSEFR</name>
<gene>
    <name evidence="3" type="ORF">NCTC10754_04627</name>
</gene>
<dbReference type="InterPro" id="IPR028946">
    <property type="entry name" value="Ntox44"/>
</dbReference>
<feature type="region of interest" description="Disordered" evidence="1">
    <location>
        <begin position="115"/>
        <end position="138"/>
    </location>
</feature>
<evidence type="ECO:0000313" key="3">
    <source>
        <dbReference type="EMBL" id="VFB21945.1"/>
    </source>
</evidence>
<evidence type="ECO:0000313" key="4">
    <source>
        <dbReference type="Proteomes" id="UP000330809"/>
    </source>
</evidence>
<organism evidence="3 4">
    <name type="scientific">Pseudomonas fragi</name>
    <dbReference type="NCBI Taxonomy" id="296"/>
    <lineage>
        <taxon>Bacteria</taxon>
        <taxon>Pseudomonadati</taxon>
        <taxon>Pseudomonadota</taxon>
        <taxon>Gammaproteobacteria</taxon>
        <taxon>Pseudomonadales</taxon>
        <taxon>Pseudomonadaceae</taxon>
        <taxon>Pseudomonas</taxon>
    </lineage>
</organism>
<evidence type="ECO:0000259" key="2">
    <source>
        <dbReference type="Pfam" id="PF15607"/>
    </source>
</evidence>
<dbReference type="Pfam" id="PF15607">
    <property type="entry name" value="Ntox44"/>
    <property type="match status" value="1"/>
</dbReference>
<sequence>MPLELGPISVVGRIIDFSIPGTSRESMVPDYMHDILGLLIRALENVTQWIFDNAYRFDMQHKDNIAAIDFEIDQEIKGAGGLNMPMDVSTSSKIITREKNILVTLYMAKENEADRKVKASKGSGDGSDVQASKRPSAGSFTQAGKMRVIVNTPKLLDWAQRYEFARLSEVYSETARRLKEKQQKLALIEVAKATNLRDAKEQARHKQYPSVPPGVSLDENLEFAKSQKTYFSIKVRGFLLSWFYTQVRNKGEWDYKKGQPQYESFGNFNYGAVGTAAGISETVLLRAAGAAQSLAGTSQAEFDKWWSEAPYGDDPVDQVWIKAGIDYAKLKGY</sequence>
<reference evidence="3 4" key="1">
    <citation type="submission" date="2019-02" db="EMBL/GenBank/DDBJ databases">
        <authorList>
            <consortium name="Pathogen Informatics"/>
        </authorList>
    </citation>
    <scope>NUCLEOTIDE SEQUENCE [LARGE SCALE GENOMIC DNA]</scope>
    <source>
        <strain evidence="3 4">3012STDY7103891</strain>
    </source>
</reference>
<evidence type="ECO:0000256" key="1">
    <source>
        <dbReference type="SAM" id="MobiDB-lite"/>
    </source>
</evidence>
<dbReference type="Proteomes" id="UP000330809">
    <property type="component" value="Unassembled WGS sequence"/>
</dbReference>
<dbReference type="AlphaFoldDB" id="A0A449IRF1"/>